<gene>
    <name evidence="1" type="ORF">WJX72_011030</name>
</gene>
<accession>A0AAW1PD61</accession>
<dbReference type="InterPro" id="IPR007263">
    <property type="entry name" value="DCC1-like"/>
</dbReference>
<reference evidence="1 2" key="1">
    <citation type="journal article" date="2024" name="Nat. Commun.">
        <title>Phylogenomics reveals the evolutionary origins of lichenization in chlorophyte algae.</title>
        <authorList>
            <person name="Puginier C."/>
            <person name="Libourel C."/>
            <person name="Otte J."/>
            <person name="Skaloud P."/>
            <person name="Haon M."/>
            <person name="Grisel S."/>
            <person name="Petersen M."/>
            <person name="Berrin J.G."/>
            <person name="Delaux P.M."/>
            <person name="Dal Grande F."/>
            <person name="Keller J."/>
        </authorList>
    </citation>
    <scope>NUCLEOTIDE SEQUENCE [LARGE SCALE GENOMIC DNA]</scope>
    <source>
        <strain evidence="1 2">SAG 2043</strain>
    </source>
</reference>
<proteinExistence type="predicted"/>
<dbReference type="Pfam" id="PF04134">
    <property type="entry name" value="DCC1-like"/>
    <property type="match status" value="1"/>
</dbReference>
<keyword evidence="2" id="KW-1185">Reference proteome</keyword>
<evidence type="ECO:0000313" key="2">
    <source>
        <dbReference type="Proteomes" id="UP001489004"/>
    </source>
</evidence>
<dbReference type="PANTHER" id="PTHR33639">
    <property type="entry name" value="THIOL-DISULFIDE OXIDOREDUCTASE DCC"/>
    <property type="match status" value="1"/>
</dbReference>
<dbReference type="InterPro" id="IPR052927">
    <property type="entry name" value="DCC_oxidoreductase"/>
</dbReference>
<evidence type="ECO:0000313" key="1">
    <source>
        <dbReference type="EMBL" id="KAK9807843.1"/>
    </source>
</evidence>
<comment type="caution">
    <text evidence="1">The sequence shown here is derived from an EMBL/GenBank/DDBJ whole genome shotgun (WGS) entry which is preliminary data.</text>
</comment>
<dbReference type="EMBL" id="JALJOR010000012">
    <property type="protein sequence ID" value="KAK9807843.1"/>
    <property type="molecule type" value="Genomic_DNA"/>
</dbReference>
<organism evidence="1 2">
    <name type="scientific">[Myrmecia] bisecta</name>
    <dbReference type="NCBI Taxonomy" id="41462"/>
    <lineage>
        <taxon>Eukaryota</taxon>
        <taxon>Viridiplantae</taxon>
        <taxon>Chlorophyta</taxon>
        <taxon>core chlorophytes</taxon>
        <taxon>Trebouxiophyceae</taxon>
        <taxon>Trebouxiales</taxon>
        <taxon>Trebouxiaceae</taxon>
        <taxon>Myrmecia</taxon>
    </lineage>
</organism>
<dbReference type="AlphaFoldDB" id="A0AAW1PD61"/>
<evidence type="ECO:0008006" key="3">
    <source>
        <dbReference type="Google" id="ProtNLM"/>
    </source>
</evidence>
<dbReference type="PANTHER" id="PTHR33639:SF2">
    <property type="entry name" value="DUF393 DOMAIN-CONTAINING PROTEIN"/>
    <property type="match status" value="1"/>
</dbReference>
<name>A0AAW1PD61_9CHLO</name>
<protein>
    <recommendedName>
        <fullName evidence="3">Thiol-disulfide oxidoreductase DCC</fullName>
    </recommendedName>
</protein>
<sequence>MKLYSSPTQLTSCTKTNQLLQAVSTWQAHKLRSKQSILYSQAQTQATTSRATQRDYFATDRRPVVLFDGVCNICNGGVDSLLKFDKEGKHRMAALQSTPGKQLLQQSGRAPDDISSIVLVEEGRHYVKSDAILRIGRSLNPAFFVLANAALAVPKVIRDTVYDQVANNRYNLLGKRDTCRLADDAFRERFIEE</sequence>
<dbReference type="GO" id="GO:0015035">
    <property type="term" value="F:protein-disulfide reductase activity"/>
    <property type="evidence" value="ECO:0007669"/>
    <property type="project" value="InterPro"/>
</dbReference>
<dbReference type="Proteomes" id="UP001489004">
    <property type="component" value="Unassembled WGS sequence"/>
</dbReference>